<dbReference type="AlphaFoldDB" id="A0A0D5YIN8"/>
<dbReference type="PATRIC" id="fig|470.1345.peg.1994"/>
<organism evidence="1 3">
    <name type="scientific">Acinetobacter baumannii</name>
    <dbReference type="NCBI Taxonomy" id="470"/>
    <lineage>
        <taxon>Bacteria</taxon>
        <taxon>Pseudomonadati</taxon>
        <taxon>Pseudomonadota</taxon>
        <taxon>Gammaproteobacteria</taxon>
        <taxon>Moraxellales</taxon>
        <taxon>Moraxellaceae</taxon>
        <taxon>Acinetobacter</taxon>
        <taxon>Acinetobacter calcoaceticus/baumannii complex</taxon>
    </lineage>
</organism>
<proteinExistence type="predicted"/>
<evidence type="ECO:0000313" key="1">
    <source>
        <dbReference type="EMBL" id="AKA31768.1"/>
    </source>
</evidence>
<accession>A0A0D5YIN8</accession>
<evidence type="ECO:0000313" key="3">
    <source>
        <dbReference type="Proteomes" id="UP000032746"/>
    </source>
</evidence>
<dbReference type="EMBL" id="CP008706">
    <property type="protein sequence ID" value="AKA31778.1"/>
    <property type="molecule type" value="Genomic_DNA"/>
</dbReference>
<dbReference type="EMBL" id="CP008706">
    <property type="protein sequence ID" value="AKA31768.1"/>
    <property type="molecule type" value="Genomic_DNA"/>
</dbReference>
<name>A0A0D5YIN8_ACIBA</name>
<dbReference type="Proteomes" id="UP000032746">
    <property type="component" value="Chromosome"/>
</dbReference>
<sequence>MLLNHKLDVIKPQNIICDKSYMSTEQAFEIVAKIIFDRACTLVVGGNPAYESELVLRHIEMCMVEWGYKSAKVAEYYDMLKAENDNFRSMGIC</sequence>
<reference evidence="1 3" key="1">
    <citation type="journal article" date="2015" name="J. Bacteriol.">
        <title>Resources for Genetic and Genomic Analysis of Emerging Pathogen Acinetobacter baumannii.</title>
        <authorList>
            <person name="Gallagher L.A."/>
            <person name="Ramage E."/>
            <person name="Weiss E.J."/>
            <person name="Radey M."/>
            <person name="Hayden H.S."/>
            <person name="Held K.G."/>
            <person name="Huse H.K."/>
            <person name="Zurawski D.V."/>
            <person name="Brittnacher M.J."/>
            <person name="Manoil C."/>
        </authorList>
    </citation>
    <scope>NUCLEOTIDE SEQUENCE [LARGE SCALE GENOMIC DNA]</scope>
    <source>
        <strain evidence="1 3">AB5075-UW</strain>
    </source>
</reference>
<gene>
    <name evidence="1" type="ORF">ABUW_2039</name>
    <name evidence="2" type="ORF">ABUW_2049</name>
</gene>
<reference evidence="3" key="2">
    <citation type="submission" date="2015-03" db="EMBL/GenBank/DDBJ databases">
        <authorList>
            <person name="Gallagher L.A."/>
            <person name="Hayden H.S."/>
            <person name="Weiss E.J."/>
            <person name="Hager K.R."/>
            <person name="Ramage E."/>
            <person name="Radey M.R."/>
            <person name="Bydalek R."/>
            <person name="Manoil C."/>
            <person name="Miller S.I."/>
            <person name="Brittnacher M.J."/>
        </authorList>
    </citation>
    <scope>NUCLEOTIDE SEQUENCE [LARGE SCALE GENOMIC DNA]</scope>
    <source>
        <strain evidence="3">AB5075-UW</strain>
    </source>
</reference>
<evidence type="ECO:0000313" key="2">
    <source>
        <dbReference type="EMBL" id="AKA31778.1"/>
    </source>
</evidence>
<protein>
    <submittedName>
        <fullName evidence="1">Uncharacterized protein</fullName>
    </submittedName>
</protein>